<dbReference type="FunFam" id="3.30.160.60:FF:000100">
    <property type="entry name" value="Zinc finger 45-like"/>
    <property type="match status" value="1"/>
</dbReference>
<evidence type="ECO:0000256" key="2">
    <source>
        <dbReference type="ARBA" id="ARBA00022723"/>
    </source>
</evidence>
<dbReference type="GO" id="GO:0008270">
    <property type="term" value="F:zinc ion binding"/>
    <property type="evidence" value="ECO:0007669"/>
    <property type="project" value="UniProtKB-KW"/>
</dbReference>
<evidence type="ECO:0000256" key="5">
    <source>
        <dbReference type="ARBA" id="ARBA00022833"/>
    </source>
</evidence>
<keyword evidence="3" id="KW-0677">Repeat</keyword>
<dbReference type="PANTHER" id="PTHR23226">
    <property type="entry name" value="ZINC FINGER AND SCAN DOMAIN-CONTAINING"/>
    <property type="match status" value="1"/>
</dbReference>
<keyword evidence="6" id="KW-0539">Nucleus</keyword>
<dbReference type="GO" id="GO:0000978">
    <property type="term" value="F:RNA polymerase II cis-regulatory region sequence-specific DNA binding"/>
    <property type="evidence" value="ECO:0007669"/>
    <property type="project" value="TreeGrafter"/>
</dbReference>
<dbReference type="PROSITE" id="PS50157">
    <property type="entry name" value="ZINC_FINGER_C2H2_2"/>
    <property type="match status" value="2"/>
</dbReference>
<keyword evidence="11" id="KW-1185">Reference proteome</keyword>
<keyword evidence="4 7" id="KW-0863">Zinc-finger</keyword>
<feature type="compositionally biased region" description="Basic residues" evidence="8">
    <location>
        <begin position="1"/>
        <end position="11"/>
    </location>
</feature>
<protein>
    <submittedName>
        <fullName evidence="10">ZN501 protein</fullName>
    </submittedName>
</protein>
<evidence type="ECO:0000256" key="7">
    <source>
        <dbReference type="PROSITE-ProRule" id="PRU00042"/>
    </source>
</evidence>
<evidence type="ECO:0000256" key="6">
    <source>
        <dbReference type="ARBA" id="ARBA00023242"/>
    </source>
</evidence>
<organism evidence="10 11">
    <name type="scientific">Asarcornis scutulata</name>
    <dbReference type="NCBI Taxonomy" id="75869"/>
    <lineage>
        <taxon>Eukaryota</taxon>
        <taxon>Metazoa</taxon>
        <taxon>Chordata</taxon>
        <taxon>Craniata</taxon>
        <taxon>Vertebrata</taxon>
        <taxon>Euteleostomi</taxon>
        <taxon>Archelosauria</taxon>
        <taxon>Archosauria</taxon>
        <taxon>Dinosauria</taxon>
        <taxon>Saurischia</taxon>
        <taxon>Theropoda</taxon>
        <taxon>Coelurosauria</taxon>
        <taxon>Aves</taxon>
        <taxon>Neognathae</taxon>
        <taxon>Galloanserae</taxon>
        <taxon>Anseriformes</taxon>
        <taxon>Anatidae</taxon>
        <taxon>Anatinae</taxon>
        <taxon>Asarcornis</taxon>
    </lineage>
</organism>
<dbReference type="EMBL" id="VZSO01000506">
    <property type="protein sequence ID" value="NWZ28471.1"/>
    <property type="molecule type" value="Genomic_DNA"/>
</dbReference>
<feature type="region of interest" description="Disordered" evidence="8">
    <location>
        <begin position="1"/>
        <end position="31"/>
    </location>
</feature>
<dbReference type="Gene3D" id="3.30.160.60">
    <property type="entry name" value="Classic Zinc Finger"/>
    <property type="match status" value="1"/>
</dbReference>
<feature type="region of interest" description="Disordered" evidence="8">
    <location>
        <begin position="51"/>
        <end position="84"/>
    </location>
</feature>
<dbReference type="AlphaFoldDB" id="A0A7K7LBZ8"/>
<sequence>LKSHQRTHRGPRVPQDGRPGPPAAWPEPKPFQCAGCEKRFRDEGIMLAHQRTHAEQGPQPGWAQGCGAPQKLPPAAPQAARGPRACGDCGKAFTQGRCLQLHHT</sequence>
<feature type="non-terminal residue" evidence="10">
    <location>
        <position position="1"/>
    </location>
</feature>
<feature type="non-terminal residue" evidence="10">
    <location>
        <position position="104"/>
    </location>
</feature>
<dbReference type="SUPFAM" id="SSF57667">
    <property type="entry name" value="beta-beta-alpha zinc fingers"/>
    <property type="match status" value="1"/>
</dbReference>
<evidence type="ECO:0000313" key="11">
    <source>
        <dbReference type="Proteomes" id="UP000525565"/>
    </source>
</evidence>
<dbReference type="PROSITE" id="PS00028">
    <property type="entry name" value="ZINC_FINGER_C2H2_1"/>
    <property type="match status" value="1"/>
</dbReference>
<keyword evidence="2" id="KW-0479">Metal-binding</keyword>
<feature type="domain" description="C2H2-type" evidence="9">
    <location>
        <begin position="31"/>
        <end position="58"/>
    </location>
</feature>
<keyword evidence="5" id="KW-0862">Zinc</keyword>
<accession>A0A7K7LBZ8</accession>
<evidence type="ECO:0000256" key="8">
    <source>
        <dbReference type="SAM" id="MobiDB-lite"/>
    </source>
</evidence>
<dbReference type="GO" id="GO:0000981">
    <property type="term" value="F:DNA-binding transcription factor activity, RNA polymerase II-specific"/>
    <property type="evidence" value="ECO:0007669"/>
    <property type="project" value="TreeGrafter"/>
</dbReference>
<comment type="subcellular location">
    <subcellularLocation>
        <location evidence="1">Nucleus</location>
    </subcellularLocation>
</comment>
<evidence type="ECO:0000313" key="10">
    <source>
        <dbReference type="EMBL" id="NWZ28471.1"/>
    </source>
</evidence>
<dbReference type="GO" id="GO:0005634">
    <property type="term" value="C:nucleus"/>
    <property type="evidence" value="ECO:0007669"/>
    <property type="project" value="UniProtKB-SubCell"/>
</dbReference>
<evidence type="ECO:0000256" key="4">
    <source>
        <dbReference type="ARBA" id="ARBA00022771"/>
    </source>
</evidence>
<feature type="domain" description="C2H2-type" evidence="9">
    <location>
        <begin position="84"/>
        <end position="104"/>
    </location>
</feature>
<evidence type="ECO:0000256" key="3">
    <source>
        <dbReference type="ARBA" id="ARBA00022737"/>
    </source>
</evidence>
<feature type="compositionally biased region" description="Pro residues" evidence="8">
    <location>
        <begin position="19"/>
        <end position="29"/>
    </location>
</feature>
<comment type="caution">
    <text evidence="10">The sequence shown here is derived from an EMBL/GenBank/DDBJ whole genome shotgun (WGS) entry which is preliminary data.</text>
</comment>
<dbReference type="Proteomes" id="UP000525565">
    <property type="component" value="Unassembled WGS sequence"/>
</dbReference>
<evidence type="ECO:0000259" key="9">
    <source>
        <dbReference type="PROSITE" id="PS50157"/>
    </source>
</evidence>
<proteinExistence type="predicted"/>
<reference evidence="10 11" key="1">
    <citation type="submission" date="2019-09" db="EMBL/GenBank/DDBJ databases">
        <title>Bird 10,000 Genomes (B10K) Project - Family phase.</title>
        <authorList>
            <person name="Zhang G."/>
        </authorList>
    </citation>
    <scope>NUCLEOTIDE SEQUENCE [LARGE SCALE GENOMIC DNA]</scope>
    <source>
        <strain evidence="10">OUT-0051</strain>
        <tissue evidence="10">Kidney</tissue>
    </source>
</reference>
<evidence type="ECO:0000256" key="1">
    <source>
        <dbReference type="ARBA" id="ARBA00004123"/>
    </source>
</evidence>
<dbReference type="PANTHER" id="PTHR23226:SF416">
    <property type="entry name" value="FI01424P"/>
    <property type="match status" value="1"/>
</dbReference>
<dbReference type="InterPro" id="IPR036236">
    <property type="entry name" value="Znf_C2H2_sf"/>
</dbReference>
<dbReference type="InterPro" id="IPR013087">
    <property type="entry name" value="Znf_C2H2_type"/>
</dbReference>
<dbReference type="Pfam" id="PF00096">
    <property type="entry name" value="zf-C2H2"/>
    <property type="match status" value="1"/>
</dbReference>
<name>A0A7K7LBZ8_9AVES</name>
<gene>
    <name evidence="10" type="primary">Znf501</name>
    <name evidence="10" type="ORF">ASASCU_R15624</name>
</gene>